<dbReference type="Proteomes" id="UP000886595">
    <property type="component" value="Unassembled WGS sequence"/>
</dbReference>
<sequence length="107" mass="12471">MMHTLFLRTTLAWMTEDVTPDTIYDLEDIEDGFDDETYRRWMMDSSKKSSLMRRILKVITGGCFKGHQERGRVEQSSMTSRHTRRNAQGDLHSLTNEQLARLEKGSS</sequence>
<feature type="region of interest" description="Disordered" evidence="1">
    <location>
        <begin position="67"/>
        <end position="107"/>
    </location>
</feature>
<keyword evidence="3" id="KW-1185">Reference proteome</keyword>
<dbReference type="EMBL" id="JAAMPC010000003">
    <property type="protein sequence ID" value="KAG2322906.1"/>
    <property type="molecule type" value="Genomic_DNA"/>
</dbReference>
<evidence type="ECO:0000313" key="3">
    <source>
        <dbReference type="Proteomes" id="UP000886595"/>
    </source>
</evidence>
<reference evidence="2 3" key="1">
    <citation type="submission" date="2020-02" db="EMBL/GenBank/DDBJ databases">
        <authorList>
            <person name="Ma Q."/>
            <person name="Huang Y."/>
            <person name="Song X."/>
            <person name="Pei D."/>
        </authorList>
    </citation>
    <scope>NUCLEOTIDE SEQUENCE [LARGE SCALE GENOMIC DNA]</scope>
    <source>
        <strain evidence="2">Sxm20200214</strain>
        <tissue evidence="2">Leaf</tissue>
    </source>
</reference>
<dbReference type="AlphaFoldDB" id="A0A8X7W3W9"/>
<evidence type="ECO:0000256" key="1">
    <source>
        <dbReference type="SAM" id="MobiDB-lite"/>
    </source>
</evidence>
<protein>
    <submittedName>
        <fullName evidence="2">Uncharacterized protein</fullName>
    </submittedName>
</protein>
<name>A0A8X7W3W9_BRACI</name>
<organism evidence="2 3">
    <name type="scientific">Brassica carinata</name>
    <name type="common">Ethiopian mustard</name>
    <name type="synonym">Abyssinian cabbage</name>
    <dbReference type="NCBI Taxonomy" id="52824"/>
    <lineage>
        <taxon>Eukaryota</taxon>
        <taxon>Viridiplantae</taxon>
        <taxon>Streptophyta</taxon>
        <taxon>Embryophyta</taxon>
        <taxon>Tracheophyta</taxon>
        <taxon>Spermatophyta</taxon>
        <taxon>Magnoliopsida</taxon>
        <taxon>eudicotyledons</taxon>
        <taxon>Gunneridae</taxon>
        <taxon>Pentapetalae</taxon>
        <taxon>rosids</taxon>
        <taxon>malvids</taxon>
        <taxon>Brassicales</taxon>
        <taxon>Brassicaceae</taxon>
        <taxon>Brassiceae</taxon>
        <taxon>Brassica</taxon>
    </lineage>
</organism>
<comment type="caution">
    <text evidence="2">The sequence shown here is derived from an EMBL/GenBank/DDBJ whole genome shotgun (WGS) entry which is preliminary data.</text>
</comment>
<accession>A0A8X7W3W9</accession>
<evidence type="ECO:0000313" key="2">
    <source>
        <dbReference type="EMBL" id="KAG2322906.1"/>
    </source>
</evidence>
<proteinExistence type="predicted"/>
<gene>
    <name evidence="2" type="ORF">Bca52824_016119</name>
</gene>